<protein>
    <submittedName>
        <fullName evidence="2">Uncharacterized protein</fullName>
    </submittedName>
</protein>
<evidence type="ECO:0000313" key="2">
    <source>
        <dbReference type="EMBL" id="CRK46328.1"/>
    </source>
</evidence>
<feature type="region of interest" description="Disordered" evidence="1">
    <location>
        <begin position="1"/>
        <end position="25"/>
    </location>
</feature>
<evidence type="ECO:0000313" key="3">
    <source>
        <dbReference type="Proteomes" id="UP000045706"/>
    </source>
</evidence>
<name>A0A0G4NIR8_VERLO</name>
<organism evidence="2 3">
    <name type="scientific">Verticillium longisporum</name>
    <name type="common">Verticillium dahliae var. longisporum</name>
    <dbReference type="NCBI Taxonomy" id="100787"/>
    <lineage>
        <taxon>Eukaryota</taxon>
        <taxon>Fungi</taxon>
        <taxon>Dikarya</taxon>
        <taxon>Ascomycota</taxon>
        <taxon>Pezizomycotina</taxon>
        <taxon>Sordariomycetes</taxon>
        <taxon>Hypocreomycetidae</taxon>
        <taxon>Glomerellales</taxon>
        <taxon>Plectosphaerellaceae</taxon>
        <taxon>Verticillium</taxon>
    </lineage>
</organism>
<dbReference type="EMBL" id="CVQI01035549">
    <property type="protein sequence ID" value="CRK46328.1"/>
    <property type="molecule type" value="Genomic_DNA"/>
</dbReference>
<feature type="non-terminal residue" evidence="2">
    <location>
        <position position="1"/>
    </location>
</feature>
<gene>
    <name evidence="2" type="ORF">BN1723_019974</name>
</gene>
<reference evidence="3" key="1">
    <citation type="submission" date="2015-05" db="EMBL/GenBank/DDBJ databases">
        <authorList>
            <person name="Fogelqvist Johan"/>
        </authorList>
    </citation>
    <scope>NUCLEOTIDE SEQUENCE [LARGE SCALE GENOMIC DNA]</scope>
</reference>
<dbReference type="Proteomes" id="UP000045706">
    <property type="component" value="Unassembled WGS sequence"/>
</dbReference>
<evidence type="ECO:0000256" key="1">
    <source>
        <dbReference type="SAM" id="MobiDB-lite"/>
    </source>
</evidence>
<sequence>ALRVYQACEPRLQPGPRYRGQPLGR</sequence>
<accession>A0A0G4NIR8</accession>
<dbReference type="AlphaFoldDB" id="A0A0G4NIR8"/>
<proteinExistence type="predicted"/>